<accession>A0A915JPR5</accession>
<dbReference type="AlphaFoldDB" id="A0A915JPR5"/>
<keyword evidence="1" id="KW-1185">Reference proteome</keyword>
<name>A0A915JPR5_ROMCU</name>
<sequence>MNPAGIQSKSIKYLFRSYRGINCNSLRNNHSVNVIKLFKDEPVYGAGTVMPDSPRLSPLRFIMKYVNIGRYSAIYDQRFDQEEFSAGCRYVFFKLSDILRRKAIDELESLIPDNFSAKLRSAITRLTDSERTYLLDFEEKNLINDRVYKCDFQKDPSNGA</sequence>
<protein>
    <submittedName>
        <fullName evidence="2">Uncharacterized protein</fullName>
    </submittedName>
</protein>
<proteinExistence type="predicted"/>
<reference evidence="2" key="1">
    <citation type="submission" date="2022-11" db="UniProtKB">
        <authorList>
            <consortium name="WormBaseParasite"/>
        </authorList>
    </citation>
    <scope>IDENTIFICATION</scope>
</reference>
<organism evidence="1 2">
    <name type="scientific">Romanomermis culicivorax</name>
    <name type="common">Nematode worm</name>
    <dbReference type="NCBI Taxonomy" id="13658"/>
    <lineage>
        <taxon>Eukaryota</taxon>
        <taxon>Metazoa</taxon>
        <taxon>Ecdysozoa</taxon>
        <taxon>Nematoda</taxon>
        <taxon>Enoplea</taxon>
        <taxon>Dorylaimia</taxon>
        <taxon>Mermithida</taxon>
        <taxon>Mermithoidea</taxon>
        <taxon>Mermithidae</taxon>
        <taxon>Romanomermis</taxon>
    </lineage>
</organism>
<dbReference type="WBParaSite" id="nRc.2.0.1.t28249-RA">
    <property type="protein sequence ID" value="nRc.2.0.1.t28249-RA"/>
    <property type="gene ID" value="nRc.2.0.1.g28249"/>
</dbReference>
<evidence type="ECO:0000313" key="1">
    <source>
        <dbReference type="Proteomes" id="UP000887565"/>
    </source>
</evidence>
<dbReference type="Proteomes" id="UP000887565">
    <property type="component" value="Unplaced"/>
</dbReference>
<evidence type="ECO:0000313" key="2">
    <source>
        <dbReference type="WBParaSite" id="nRc.2.0.1.t28249-RA"/>
    </source>
</evidence>